<evidence type="ECO:0000256" key="3">
    <source>
        <dbReference type="SAM" id="Phobius"/>
    </source>
</evidence>
<gene>
    <name evidence="5" type="ORF">FD37_GL001110</name>
</gene>
<evidence type="ECO:0000256" key="1">
    <source>
        <dbReference type="ARBA" id="ARBA00022729"/>
    </source>
</evidence>
<keyword evidence="1" id="KW-0732">Signal</keyword>
<dbReference type="EMBL" id="AZFC01000015">
    <property type="protein sequence ID" value="KRL48650.1"/>
    <property type="molecule type" value="Genomic_DNA"/>
</dbReference>
<dbReference type="SUPFAM" id="SSF52058">
    <property type="entry name" value="L domain-like"/>
    <property type="match status" value="1"/>
</dbReference>
<dbReference type="NCBIfam" id="TIGR02167">
    <property type="entry name" value="Liste_lipo_26"/>
    <property type="match status" value="10"/>
</dbReference>
<dbReference type="PATRIC" id="fig|1423805.4.peg.1140"/>
<accession>A0A0R1R1Y6</accession>
<evidence type="ECO:0000313" key="6">
    <source>
        <dbReference type="Proteomes" id="UP000051835"/>
    </source>
</evidence>
<dbReference type="InterPro" id="IPR044081">
    <property type="entry name" value="DUF5776"/>
</dbReference>
<organism evidence="5 6">
    <name type="scientific">Levilactobacillus spicheri DSM 15429</name>
    <dbReference type="NCBI Taxonomy" id="1423805"/>
    <lineage>
        <taxon>Bacteria</taxon>
        <taxon>Bacillati</taxon>
        <taxon>Bacillota</taxon>
        <taxon>Bacilli</taxon>
        <taxon>Lactobacillales</taxon>
        <taxon>Lactobacillaceae</taxon>
        <taxon>Levilactobacillus</taxon>
    </lineage>
</organism>
<dbReference type="InterPro" id="IPR005046">
    <property type="entry name" value="DUF285"/>
</dbReference>
<keyword evidence="3" id="KW-0472">Membrane</keyword>
<dbReference type="Proteomes" id="UP000051835">
    <property type="component" value="Unassembled WGS sequence"/>
</dbReference>
<sequence length="936" mass="103663">MVDDIIHIIKDVRVKNEEDVKMRYQSAILLMGLTLGGLFVGTTVAAAPAIPAQAAAATTTRQGTIGEGVHWTLKDADSVGYELHLNGGTLPDNPVDLDELVKPGQNVWDTDNPWINDIFKQSNVSNHAIVKIVFDGPVKTGQNAQFLFGGLRSLKAIEHLDRLDTSQATTMAGMFYMDESLDNAADNHELDVSHFDTANVTDMSYMFDGLHQLYQIDVAGFDTRQVTTMNHMFAATDGLQSLDVGHFQTGRVTDMGDMFSGCGYLNDDIKLNVASFDTRQVTNMAGMFSAIGAKNLTLTFDTSRVRDMSRMFWRAKNLTSLDVSHLDTSQVTNMAKMFSGLTLTSLPLDTLNTARVTNMYRMFADDTQLTTLTLPNFQTENVTDMGGMFSGDTALAALDIRSFRTGKVVNMAEMFQQDQSLTSLDVSNFDTRQVLNMRGMFAMTSQITRLDLRNFATPNVVWLTTMFMGMSNLQQVDLSSAFQTGNVTDMTSMFIMDPQLTTVDVSHFDTSKVMSLQTMFGGDSRLKQLNLANWNLQGPRSIDAALQQKLGDMLDGYTGAGVALSVERVNEVGMFYGTDQLAQLTLGSRTWLNADDPDNFADDPDNTNPMLGNPPVSTAYTGKWQAVGKGTPANPQGPDSLTSSELVTRYGGATQPAGSVTYVWQPTDDHRPTLPVDPGTPVDPEKPVDPGTPVDPTPDPGTPTPIVPPVKPTPEVPVNASINAVRKVGLYRKPTFTAANRVTWYAKRPRTRQPQFVVTGKATSRNGVARYKVRDVNRHSRTYRLTGYVTTRAAYVQPTYYARTQTAKTITVLNPRGVNGYRRANLTGKVVHYRQGQSLRVKRLVTYNLTTRFQLTNGQYVTANRQLVQMGRQTMPRRITAKRSLYRYRDVNFRRRVGHVKPGQALTVLGWDYSDHGTLRYRVAGGYVTANRQFIR</sequence>
<feature type="region of interest" description="Disordered" evidence="2">
    <location>
        <begin position="656"/>
        <end position="712"/>
    </location>
</feature>
<feature type="transmembrane region" description="Helical" evidence="3">
    <location>
        <begin position="27"/>
        <end position="50"/>
    </location>
</feature>
<evidence type="ECO:0000313" key="5">
    <source>
        <dbReference type="EMBL" id="KRL48650.1"/>
    </source>
</evidence>
<dbReference type="PANTHER" id="PTHR24373">
    <property type="entry name" value="SLIT RELATED LEUCINE-RICH REPEAT NEURONAL PROTEIN"/>
    <property type="match status" value="1"/>
</dbReference>
<dbReference type="InterPro" id="IPR050328">
    <property type="entry name" value="Dev_Immune_Receptor"/>
</dbReference>
<dbReference type="Pfam" id="PF19087">
    <property type="entry name" value="DUF5776"/>
    <property type="match status" value="2"/>
</dbReference>
<dbReference type="InterPro" id="IPR032675">
    <property type="entry name" value="LRR_dom_sf"/>
</dbReference>
<keyword evidence="3" id="KW-0812">Transmembrane</keyword>
<dbReference type="Pfam" id="PF03382">
    <property type="entry name" value="DUF285"/>
    <property type="match status" value="3"/>
</dbReference>
<protein>
    <recommendedName>
        <fullName evidence="4">DUF5776 domain-containing protein</fullName>
    </recommendedName>
</protein>
<comment type="caution">
    <text evidence="5">The sequence shown here is derived from an EMBL/GenBank/DDBJ whole genome shotgun (WGS) entry which is preliminary data.</text>
</comment>
<feature type="compositionally biased region" description="Pro residues" evidence="2">
    <location>
        <begin position="693"/>
        <end position="712"/>
    </location>
</feature>
<feature type="domain" description="DUF5776" evidence="4">
    <location>
        <begin position="801"/>
        <end position="868"/>
    </location>
</feature>
<dbReference type="AlphaFoldDB" id="A0A0R1R1Y6"/>
<reference evidence="5 6" key="1">
    <citation type="journal article" date="2015" name="Genome Announc.">
        <title>Expanding the biotechnology potential of lactobacilli through comparative genomics of 213 strains and associated genera.</title>
        <authorList>
            <person name="Sun Z."/>
            <person name="Harris H.M."/>
            <person name="McCann A."/>
            <person name="Guo C."/>
            <person name="Argimon S."/>
            <person name="Zhang W."/>
            <person name="Yang X."/>
            <person name="Jeffery I.B."/>
            <person name="Cooney J.C."/>
            <person name="Kagawa T.F."/>
            <person name="Liu W."/>
            <person name="Song Y."/>
            <person name="Salvetti E."/>
            <person name="Wrobel A."/>
            <person name="Rasinkangas P."/>
            <person name="Parkhill J."/>
            <person name="Rea M.C."/>
            <person name="O'Sullivan O."/>
            <person name="Ritari J."/>
            <person name="Douillard F.P."/>
            <person name="Paul Ross R."/>
            <person name="Yang R."/>
            <person name="Briner A.E."/>
            <person name="Felis G.E."/>
            <person name="de Vos W.M."/>
            <person name="Barrangou R."/>
            <person name="Klaenhammer T.R."/>
            <person name="Caufield P.W."/>
            <person name="Cui Y."/>
            <person name="Zhang H."/>
            <person name="O'Toole P.W."/>
        </authorList>
    </citation>
    <scope>NUCLEOTIDE SEQUENCE [LARGE SCALE GENOMIC DNA]</scope>
    <source>
        <strain evidence="5 6">DSM 15429</strain>
    </source>
</reference>
<dbReference type="PANTHER" id="PTHR24373:SF275">
    <property type="entry name" value="TIR DOMAIN-CONTAINING PROTEIN"/>
    <property type="match status" value="1"/>
</dbReference>
<evidence type="ECO:0000259" key="4">
    <source>
        <dbReference type="Pfam" id="PF19087"/>
    </source>
</evidence>
<proteinExistence type="predicted"/>
<evidence type="ECO:0000256" key="2">
    <source>
        <dbReference type="SAM" id="MobiDB-lite"/>
    </source>
</evidence>
<keyword evidence="3" id="KW-1133">Transmembrane helix</keyword>
<dbReference type="Gene3D" id="3.80.10.10">
    <property type="entry name" value="Ribonuclease Inhibitor"/>
    <property type="match status" value="2"/>
</dbReference>
<name>A0A0R1R1Y6_9LACO</name>
<feature type="domain" description="DUF5776" evidence="4">
    <location>
        <begin position="873"/>
        <end position="935"/>
    </location>
</feature>
<dbReference type="InterPro" id="IPR011889">
    <property type="entry name" value="Liste_lipo_26"/>
</dbReference>